<gene>
    <name evidence="2" type="ORF">C5L14_20175</name>
</gene>
<proteinExistence type="predicted"/>
<dbReference type="PANTHER" id="PTHR43792:SF16">
    <property type="entry name" value="N-ACETYLTRANSFERASE DOMAIN-CONTAINING PROTEIN"/>
    <property type="match status" value="1"/>
</dbReference>
<dbReference type="PANTHER" id="PTHR43792">
    <property type="entry name" value="GNAT FAMILY, PUTATIVE (AFU_ORTHOLOGUE AFUA_3G00765)-RELATED-RELATED"/>
    <property type="match status" value="1"/>
</dbReference>
<name>A0A2S9Q938_9HYPH</name>
<dbReference type="GO" id="GO:0016747">
    <property type="term" value="F:acyltransferase activity, transferring groups other than amino-acyl groups"/>
    <property type="evidence" value="ECO:0007669"/>
    <property type="project" value="InterPro"/>
</dbReference>
<dbReference type="AlphaFoldDB" id="A0A2S9Q938"/>
<comment type="caution">
    <text evidence="2">The sequence shown here is derived from an EMBL/GenBank/DDBJ whole genome shotgun (WGS) entry which is preliminary data.</text>
</comment>
<sequence length="187" mass="20738">MIETPRLFLRKPILDDFEPHAAMWAEPEVYRYISGKQRSREDMWQRFLQAHGTWHFFGFGYFSVIEKASGRYLGMTGFQDAMRDMEPSLVGSLEAGWVFASHAHGRGIAFEASRAAFDWARGTHPGRRVTAIIAPENTASIRIAQKLGLEAGPNVTYHDSVVTLFEGWLGEPGSPARHSSAAAVAGA</sequence>
<dbReference type="OrthoDB" id="6293260at2"/>
<organism evidence="2 3">
    <name type="scientific">Labrys okinawensis</name>
    <dbReference type="NCBI Taxonomy" id="346911"/>
    <lineage>
        <taxon>Bacteria</taxon>
        <taxon>Pseudomonadati</taxon>
        <taxon>Pseudomonadota</taxon>
        <taxon>Alphaproteobacteria</taxon>
        <taxon>Hyphomicrobiales</taxon>
        <taxon>Xanthobacteraceae</taxon>
        <taxon>Labrys</taxon>
    </lineage>
</organism>
<feature type="domain" description="N-acetyltransferase" evidence="1">
    <location>
        <begin position="7"/>
        <end position="171"/>
    </location>
</feature>
<dbReference type="InterPro" id="IPR016181">
    <property type="entry name" value="Acyl_CoA_acyltransferase"/>
</dbReference>
<dbReference type="EMBL" id="PUEJ01000007">
    <property type="protein sequence ID" value="PRH85863.1"/>
    <property type="molecule type" value="Genomic_DNA"/>
</dbReference>
<dbReference type="InterPro" id="IPR051531">
    <property type="entry name" value="N-acetyltransferase"/>
</dbReference>
<dbReference type="Proteomes" id="UP000237682">
    <property type="component" value="Unassembled WGS sequence"/>
</dbReference>
<evidence type="ECO:0000259" key="1">
    <source>
        <dbReference type="PROSITE" id="PS51186"/>
    </source>
</evidence>
<keyword evidence="2" id="KW-0808">Transferase</keyword>
<dbReference type="SUPFAM" id="SSF55729">
    <property type="entry name" value="Acyl-CoA N-acyltransferases (Nat)"/>
    <property type="match status" value="1"/>
</dbReference>
<dbReference type="Gene3D" id="3.40.630.30">
    <property type="match status" value="1"/>
</dbReference>
<dbReference type="InterPro" id="IPR000182">
    <property type="entry name" value="GNAT_dom"/>
</dbReference>
<keyword evidence="3" id="KW-1185">Reference proteome</keyword>
<protein>
    <submittedName>
        <fullName evidence="2">GNAT family N-acetyltransferase</fullName>
    </submittedName>
</protein>
<dbReference type="PROSITE" id="PS51186">
    <property type="entry name" value="GNAT"/>
    <property type="match status" value="1"/>
</dbReference>
<evidence type="ECO:0000313" key="3">
    <source>
        <dbReference type="Proteomes" id="UP000237682"/>
    </source>
</evidence>
<dbReference type="Pfam" id="PF13302">
    <property type="entry name" value="Acetyltransf_3"/>
    <property type="match status" value="1"/>
</dbReference>
<accession>A0A2S9Q938</accession>
<reference evidence="2 3" key="1">
    <citation type="submission" date="2018-02" db="EMBL/GenBank/DDBJ databases">
        <title>Whole genome sequencing of endophytic bacterium.</title>
        <authorList>
            <person name="Eedara R."/>
            <person name="Podile A.R."/>
        </authorList>
    </citation>
    <scope>NUCLEOTIDE SEQUENCE [LARGE SCALE GENOMIC DNA]</scope>
    <source>
        <strain evidence="2 3">RP1T</strain>
    </source>
</reference>
<evidence type="ECO:0000313" key="2">
    <source>
        <dbReference type="EMBL" id="PRH85863.1"/>
    </source>
</evidence>
<dbReference type="RefSeq" id="WP_105863859.1">
    <property type="nucleotide sequence ID" value="NZ_PUEJ01000007.1"/>
</dbReference>